<dbReference type="SUPFAM" id="SSF81321">
    <property type="entry name" value="Family A G protein-coupled receptor-like"/>
    <property type="match status" value="1"/>
</dbReference>
<feature type="transmembrane region" description="Helical" evidence="9">
    <location>
        <begin position="275"/>
        <end position="297"/>
    </location>
</feature>
<proteinExistence type="inferred from homology"/>
<evidence type="ECO:0000313" key="11">
    <source>
        <dbReference type="Proteomes" id="UP000694941"/>
    </source>
</evidence>
<dbReference type="Pfam" id="PF00001">
    <property type="entry name" value="7tm_1"/>
    <property type="match status" value="1"/>
</dbReference>
<keyword evidence="3" id="KW-1003">Cell membrane</keyword>
<organism evidence="11 12">
    <name type="scientific">Limulus polyphemus</name>
    <name type="common">Atlantic horseshoe crab</name>
    <dbReference type="NCBI Taxonomy" id="6850"/>
    <lineage>
        <taxon>Eukaryota</taxon>
        <taxon>Metazoa</taxon>
        <taxon>Ecdysozoa</taxon>
        <taxon>Arthropoda</taxon>
        <taxon>Chelicerata</taxon>
        <taxon>Merostomata</taxon>
        <taxon>Xiphosura</taxon>
        <taxon>Limulidae</taxon>
        <taxon>Limulus</taxon>
    </lineage>
</organism>
<keyword evidence="5 9" id="KW-1133">Transmembrane helix</keyword>
<dbReference type="PANTHER" id="PTHR24241">
    <property type="entry name" value="NEUROPEPTIDE RECEPTOR-RELATED G-PROTEIN COUPLED RECEPTOR"/>
    <property type="match status" value="1"/>
</dbReference>
<comment type="similarity">
    <text evidence="2 8">Belongs to the G-protein coupled receptor 1 family.</text>
</comment>
<feature type="transmembrane region" description="Helical" evidence="9">
    <location>
        <begin position="196"/>
        <end position="218"/>
    </location>
</feature>
<reference evidence="12" key="1">
    <citation type="submission" date="2025-08" db="UniProtKB">
        <authorList>
            <consortium name="RefSeq"/>
        </authorList>
    </citation>
    <scope>IDENTIFICATION</scope>
    <source>
        <tissue evidence="12">Muscle</tissue>
    </source>
</reference>
<keyword evidence="4 8" id="KW-0812">Transmembrane</keyword>
<evidence type="ECO:0000256" key="4">
    <source>
        <dbReference type="ARBA" id="ARBA00022692"/>
    </source>
</evidence>
<dbReference type="PROSITE" id="PS50262">
    <property type="entry name" value="G_PROTEIN_RECEP_F1_2"/>
    <property type="match status" value="1"/>
</dbReference>
<dbReference type="PANTHER" id="PTHR24241:SF83">
    <property type="entry name" value="G-PROTEIN COUPLED RECEPTOR 150-RELATED"/>
    <property type="match status" value="1"/>
</dbReference>
<comment type="subcellular location">
    <subcellularLocation>
        <location evidence="1">Cell membrane</location>
        <topology evidence="1">Multi-pass membrane protein</topology>
    </subcellularLocation>
</comment>
<gene>
    <name evidence="12" type="primary">LOC106474286</name>
</gene>
<dbReference type="RefSeq" id="XP_013790428.1">
    <property type="nucleotide sequence ID" value="XM_013934974.1"/>
</dbReference>
<dbReference type="InterPro" id="IPR017452">
    <property type="entry name" value="GPCR_Rhodpsn_7TM"/>
</dbReference>
<dbReference type="InterPro" id="IPR000276">
    <property type="entry name" value="GPCR_Rhodpsn"/>
</dbReference>
<dbReference type="PRINTS" id="PR00237">
    <property type="entry name" value="GPCRRHODOPSN"/>
</dbReference>
<keyword evidence="8" id="KW-0807">Transducer</keyword>
<evidence type="ECO:0000256" key="1">
    <source>
        <dbReference type="ARBA" id="ARBA00004651"/>
    </source>
</evidence>
<dbReference type="Gene3D" id="1.20.1070.10">
    <property type="entry name" value="Rhodopsin 7-helix transmembrane proteins"/>
    <property type="match status" value="1"/>
</dbReference>
<protein>
    <submittedName>
        <fullName evidence="12">Oxytocin receptor-like</fullName>
    </submittedName>
</protein>
<dbReference type="GeneID" id="106474286"/>
<feature type="transmembrane region" description="Helical" evidence="9">
    <location>
        <begin position="148"/>
        <end position="168"/>
    </location>
</feature>
<evidence type="ECO:0000256" key="3">
    <source>
        <dbReference type="ARBA" id="ARBA00022475"/>
    </source>
</evidence>
<evidence type="ECO:0000256" key="6">
    <source>
        <dbReference type="ARBA" id="ARBA00023136"/>
    </source>
</evidence>
<evidence type="ECO:0000256" key="2">
    <source>
        <dbReference type="ARBA" id="ARBA00010663"/>
    </source>
</evidence>
<keyword evidence="11" id="KW-1185">Reference proteome</keyword>
<accession>A0ABM1BXA0</accession>
<keyword evidence="6 9" id="KW-0472">Membrane</keyword>
<feature type="transmembrane region" description="Helical" evidence="9">
    <location>
        <begin position="37"/>
        <end position="58"/>
    </location>
</feature>
<sequence>MEMNITRCTMNNTNFTQEDCGHKQAVLGPKYHHQVRVYILVAMIVLSLLGNIAMCLHIKGKWHHRTAIHVLFLNLAVADILVTLITMCSQLVWEFMDREWIAGEVFCRIFKVFQTFTMVSSNYILLAIALDRHTVIVYPLFRNTRTKALITCAWALSLLPSLPNAYIFQTVTLSDGKAFCVAKFYTSSLSLAHRQVYMALILLVVFIIPILMVIVLYARIMYTMLTRTGKLTRFHSRKSRLIGSEGAGNATQTQTVDTSTSQISKAKVKTLKMTLTIVSTFLTTCTPYLIQEIIIAFGNPAILNQNLVAFSGIFSASNSALNPYIYFLFNSKTPLVKKIANSTCSCCLPVPTKSVNETENTSQV</sequence>
<evidence type="ECO:0000256" key="9">
    <source>
        <dbReference type="SAM" id="Phobius"/>
    </source>
</evidence>
<evidence type="ECO:0000256" key="7">
    <source>
        <dbReference type="ARBA" id="ARBA00023170"/>
    </source>
</evidence>
<evidence type="ECO:0000256" key="5">
    <source>
        <dbReference type="ARBA" id="ARBA00022989"/>
    </source>
</evidence>
<dbReference type="Proteomes" id="UP000694941">
    <property type="component" value="Unplaced"/>
</dbReference>
<feature type="domain" description="G-protein coupled receptors family 1 profile" evidence="10">
    <location>
        <begin position="50"/>
        <end position="326"/>
    </location>
</feature>
<keyword evidence="7 8" id="KW-0675">Receptor</keyword>
<feature type="transmembrane region" description="Helical" evidence="9">
    <location>
        <begin position="70"/>
        <end position="93"/>
    </location>
</feature>
<keyword evidence="8" id="KW-0297">G-protein coupled receptor</keyword>
<name>A0ABM1BXA0_LIMPO</name>
<evidence type="ECO:0000259" key="10">
    <source>
        <dbReference type="PROSITE" id="PS50262"/>
    </source>
</evidence>
<feature type="transmembrane region" description="Helical" evidence="9">
    <location>
        <begin position="309"/>
        <end position="329"/>
    </location>
</feature>
<dbReference type="PROSITE" id="PS00237">
    <property type="entry name" value="G_PROTEIN_RECEP_F1_1"/>
    <property type="match status" value="1"/>
</dbReference>
<evidence type="ECO:0000313" key="12">
    <source>
        <dbReference type="RefSeq" id="XP_013790428.1"/>
    </source>
</evidence>
<evidence type="ECO:0000256" key="8">
    <source>
        <dbReference type="RuleBase" id="RU000688"/>
    </source>
</evidence>